<accession>A0A5B7EGL0</accession>
<dbReference type="Proteomes" id="UP000324222">
    <property type="component" value="Unassembled WGS sequence"/>
</dbReference>
<evidence type="ECO:0000313" key="4">
    <source>
        <dbReference type="Proteomes" id="UP000324222"/>
    </source>
</evidence>
<organism evidence="3 4">
    <name type="scientific">Portunus trituberculatus</name>
    <name type="common">Swimming crab</name>
    <name type="synonym">Neptunus trituberculatus</name>
    <dbReference type="NCBI Taxonomy" id="210409"/>
    <lineage>
        <taxon>Eukaryota</taxon>
        <taxon>Metazoa</taxon>
        <taxon>Ecdysozoa</taxon>
        <taxon>Arthropoda</taxon>
        <taxon>Crustacea</taxon>
        <taxon>Multicrustacea</taxon>
        <taxon>Malacostraca</taxon>
        <taxon>Eumalacostraca</taxon>
        <taxon>Eucarida</taxon>
        <taxon>Decapoda</taxon>
        <taxon>Pleocyemata</taxon>
        <taxon>Brachyura</taxon>
        <taxon>Eubrachyura</taxon>
        <taxon>Portunoidea</taxon>
        <taxon>Portunidae</taxon>
        <taxon>Portuninae</taxon>
        <taxon>Portunus</taxon>
    </lineage>
</organism>
<evidence type="ECO:0000256" key="1">
    <source>
        <dbReference type="SAM" id="Phobius"/>
    </source>
</evidence>
<proteinExistence type="predicted"/>
<gene>
    <name evidence="3" type="primary">tmem5</name>
    <name evidence="3" type="ORF">E2C01_025758</name>
</gene>
<dbReference type="InterPro" id="IPR057538">
    <property type="entry name" value="RXYLT1_C"/>
</dbReference>
<dbReference type="AlphaFoldDB" id="A0A5B7EGL0"/>
<dbReference type="OrthoDB" id="8560686at2759"/>
<keyword evidence="1" id="KW-1133">Transmembrane helix</keyword>
<evidence type="ECO:0000259" key="2">
    <source>
        <dbReference type="Pfam" id="PF24785"/>
    </source>
</evidence>
<feature type="domain" description="RXYLT1 C-terminal" evidence="2">
    <location>
        <begin position="213"/>
        <end position="351"/>
    </location>
</feature>
<dbReference type="PANTHER" id="PTHR15576">
    <property type="entry name" value="RIBITOL-5-PHOSPHATE XYLOSYLTRANSFERASE 1"/>
    <property type="match status" value="1"/>
</dbReference>
<dbReference type="EMBL" id="VSRR010002628">
    <property type="protein sequence ID" value="MPC32447.1"/>
    <property type="molecule type" value="Genomic_DNA"/>
</dbReference>
<comment type="caution">
    <text evidence="3">The sequence shown here is derived from an EMBL/GenBank/DDBJ whole genome shotgun (WGS) entry which is preliminary data.</text>
</comment>
<dbReference type="PANTHER" id="PTHR15576:SF1">
    <property type="entry name" value="RIBITOL-5-PHOSPHATE XYLOSYLTRANSFERASE 1"/>
    <property type="match status" value="1"/>
</dbReference>
<dbReference type="Pfam" id="PF24785">
    <property type="entry name" value="RXYLT1_C"/>
    <property type="match status" value="1"/>
</dbReference>
<dbReference type="GO" id="GO:0120053">
    <property type="term" value="F:ribitol beta-1,4-xylosyltransferase activity"/>
    <property type="evidence" value="ECO:0007669"/>
    <property type="project" value="InterPro"/>
</dbReference>
<keyword evidence="1 3" id="KW-0812">Transmembrane</keyword>
<sequence>MIRSPGQVLRKVLLFVCFIQVVVTVYLAFCIYNSAFSTLKGIKSLPKLEDTQRYIQPQKESHQKVVLDFDIGKHEADIVLAEQEMRPHEGQEAVVQLGDGEGSGKQVRLRRLPVVELWSKAAIGSYLWHHILEGPESLDDNIQGATVGELQMTAFVLRYRSGPGITPETVPEDVRSLVLVVNGRTDEKVKEARLWLDHLQAQNAPPTTILVMLGNECHIKVRESWVSNESPNAMDEYVQSLLDSDLTLCPAGMNTETYRVYEALGTGSTPVVEEVMTKGHCAASPWRLLKRHDPPIIWVKSWDNLGKVLAKERRYSKQYKALRRLRVFQWYEWFKLRMRDSFVSIVTTSLLQPG</sequence>
<protein>
    <submittedName>
        <fullName evidence="3">Transmembrane protein 5</fullName>
    </submittedName>
</protein>
<dbReference type="InterPro" id="IPR055286">
    <property type="entry name" value="RXYLT1-like"/>
</dbReference>
<dbReference type="GO" id="GO:0005794">
    <property type="term" value="C:Golgi apparatus"/>
    <property type="evidence" value="ECO:0007669"/>
    <property type="project" value="TreeGrafter"/>
</dbReference>
<feature type="transmembrane region" description="Helical" evidence="1">
    <location>
        <begin position="12"/>
        <end position="35"/>
    </location>
</feature>
<dbReference type="GO" id="GO:0035269">
    <property type="term" value="P:protein O-linked glycosylation via mannose"/>
    <property type="evidence" value="ECO:0007669"/>
    <property type="project" value="InterPro"/>
</dbReference>
<keyword evidence="1" id="KW-0472">Membrane</keyword>
<reference evidence="3 4" key="1">
    <citation type="submission" date="2019-05" db="EMBL/GenBank/DDBJ databases">
        <title>Another draft genome of Portunus trituberculatus and its Hox gene families provides insights of decapod evolution.</title>
        <authorList>
            <person name="Jeong J.-H."/>
            <person name="Song I."/>
            <person name="Kim S."/>
            <person name="Choi T."/>
            <person name="Kim D."/>
            <person name="Ryu S."/>
            <person name="Kim W."/>
        </authorList>
    </citation>
    <scope>NUCLEOTIDE SEQUENCE [LARGE SCALE GENOMIC DNA]</scope>
    <source>
        <tissue evidence="3">Muscle</tissue>
    </source>
</reference>
<name>A0A5B7EGL0_PORTR</name>
<keyword evidence="4" id="KW-1185">Reference proteome</keyword>
<evidence type="ECO:0000313" key="3">
    <source>
        <dbReference type="EMBL" id="MPC32447.1"/>
    </source>
</evidence>